<evidence type="ECO:0000256" key="8">
    <source>
        <dbReference type="HAMAP-Rule" id="MF_00181"/>
    </source>
</evidence>
<dbReference type="Gene3D" id="3.40.630.10">
    <property type="entry name" value="Zn peptidases"/>
    <property type="match status" value="1"/>
</dbReference>
<evidence type="ECO:0000256" key="4">
    <source>
        <dbReference type="ARBA" id="ARBA00022438"/>
    </source>
</evidence>
<evidence type="ECO:0000256" key="5">
    <source>
        <dbReference type="ARBA" id="ARBA00022670"/>
    </source>
</evidence>
<feature type="active site" evidence="8">
    <location>
        <position position="306"/>
    </location>
</feature>
<evidence type="ECO:0000313" key="12">
    <source>
        <dbReference type="Proteomes" id="UP000516957"/>
    </source>
</evidence>
<comment type="similarity">
    <text evidence="3 8">Belongs to the peptidase M17 family.</text>
</comment>
<keyword evidence="8" id="KW-0464">Manganese</keyword>
<proteinExistence type="inferred from homology"/>
<feature type="binding site" evidence="8">
    <location>
        <position position="376"/>
    </location>
    <ligand>
        <name>Mn(2+)</name>
        <dbReference type="ChEBI" id="CHEBI:29035"/>
        <label>1</label>
    </ligand>
</feature>
<reference evidence="11 12" key="1">
    <citation type="submission" date="2020-07" db="EMBL/GenBank/DDBJ databases">
        <title>Sequencing the genomes of 1000 actinobacteria strains.</title>
        <authorList>
            <person name="Klenk H.-P."/>
        </authorList>
    </citation>
    <scope>NUCLEOTIDE SEQUENCE [LARGE SCALE GENOMIC DNA]</scope>
    <source>
        <strain evidence="11 12">DSM 18965</strain>
    </source>
</reference>
<dbReference type="InterPro" id="IPR008283">
    <property type="entry name" value="Peptidase_M17_N"/>
</dbReference>
<comment type="function">
    <text evidence="7 8">Presumably involved in the processing and regular turnover of intracellular proteins. Catalyzes the removal of unsubstituted N-terminal amino acids from various peptides.</text>
</comment>
<dbReference type="InterPro" id="IPR000819">
    <property type="entry name" value="Peptidase_M17_C"/>
</dbReference>
<feature type="binding site" evidence="8">
    <location>
        <position position="299"/>
    </location>
    <ligand>
        <name>Mn(2+)</name>
        <dbReference type="ChEBI" id="CHEBI:29035"/>
        <label>1</label>
    </ligand>
</feature>
<feature type="binding site" evidence="8">
    <location>
        <position position="299"/>
    </location>
    <ligand>
        <name>Mn(2+)</name>
        <dbReference type="ChEBI" id="CHEBI:29035"/>
        <label>2</label>
    </ligand>
</feature>
<evidence type="ECO:0000313" key="11">
    <source>
        <dbReference type="EMBL" id="NYD57978.1"/>
    </source>
</evidence>
<keyword evidence="4 8" id="KW-0031">Aminopeptidase</keyword>
<keyword evidence="5 8" id="KW-0645">Protease</keyword>
<accession>A0A7Y9F1V6</accession>
<dbReference type="PANTHER" id="PTHR11963:SF23">
    <property type="entry name" value="CYTOSOL AMINOPEPTIDASE"/>
    <property type="match status" value="1"/>
</dbReference>
<feature type="region of interest" description="Disordered" evidence="9">
    <location>
        <begin position="1"/>
        <end position="21"/>
    </location>
</feature>
<feature type="active site" evidence="8">
    <location>
        <position position="380"/>
    </location>
</feature>
<dbReference type="InterPro" id="IPR043472">
    <property type="entry name" value="Macro_dom-like"/>
</dbReference>
<feature type="binding site" evidence="8">
    <location>
        <position position="378"/>
    </location>
    <ligand>
        <name>Mn(2+)</name>
        <dbReference type="ChEBI" id="CHEBI:29035"/>
        <label>1</label>
    </ligand>
</feature>
<dbReference type="Pfam" id="PF02789">
    <property type="entry name" value="Peptidase_M17_N"/>
    <property type="match status" value="1"/>
</dbReference>
<dbReference type="Pfam" id="PF00883">
    <property type="entry name" value="Peptidase_M17"/>
    <property type="match status" value="1"/>
</dbReference>
<dbReference type="GO" id="GO:0005737">
    <property type="term" value="C:cytoplasm"/>
    <property type="evidence" value="ECO:0007669"/>
    <property type="project" value="UniProtKB-SubCell"/>
</dbReference>
<dbReference type="RefSeq" id="WP_179615658.1">
    <property type="nucleotide sequence ID" value="NZ_CP059163.1"/>
</dbReference>
<feature type="binding site" evidence="8">
    <location>
        <position position="317"/>
    </location>
    <ligand>
        <name>Mn(2+)</name>
        <dbReference type="ChEBI" id="CHEBI:29035"/>
        <label>2</label>
    </ligand>
</feature>
<dbReference type="EC" id="3.4.11.1" evidence="8"/>
<evidence type="ECO:0000256" key="2">
    <source>
        <dbReference type="ARBA" id="ARBA00000967"/>
    </source>
</evidence>
<dbReference type="PRINTS" id="PR00481">
    <property type="entry name" value="LAMNOPPTDASE"/>
</dbReference>
<dbReference type="GO" id="GO:0006508">
    <property type="term" value="P:proteolysis"/>
    <property type="evidence" value="ECO:0007669"/>
    <property type="project" value="UniProtKB-KW"/>
</dbReference>
<comment type="catalytic activity">
    <reaction evidence="1 8">
        <text>Release of an N-terminal amino acid, Xaa-|-Yaa-, in which Xaa is preferably Leu, but may be other amino acids including Pro although not Arg or Lys, and Yaa may be Pro. Amino acid amides and methyl esters are also readily hydrolyzed, but rates on arylamides are exceedingly low.</text>
        <dbReference type="EC" id="3.4.11.1"/>
    </reaction>
</comment>
<comment type="catalytic activity">
    <reaction evidence="2 8">
        <text>Release of an N-terminal amino acid, preferentially leucine, but not glutamic or aspartic acids.</text>
        <dbReference type="EC" id="3.4.11.10"/>
    </reaction>
</comment>
<dbReference type="GO" id="GO:0030145">
    <property type="term" value="F:manganese ion binding"/>
    <property type="evidence" value="ECO:0007669"/>
    <property type="project" value="UniProtKB-UniRule"/>
</dbReference>
<comment type="caution">
    <text evidence="11">The sequence shown here is derived from an EMBL/GenBank/DDBJ whole genome shotgun (WGS) entry which is preliminary data.</text>
</comment>
<dbReference type="HAMAP" id="MF_00181">
    <property type="entry name" value="Cytosol_peptidase_M17"/>
    <property type="match status" value="1"/>
</dbReference>
<dbReference type="EC" id="3.4.11.10" evidence="8"/>
<feature type="domain" description="Cytosol aminopeptidase" evidence="10">
    <location>
        <begin position="374"/>
        <end position="381"/>
    </location>
</feature>
<dbReference type="PROSITE" id="PS00631">
    <property type="entry name" value="CYTOSOL_AP"/>
    <property type="match status" value="1"/>
</dbReference>
<dbReference type="PANTHER" id="PTHR11963">
    <property type="entry name" value="LEUCINE AMINOPEPTIDASE-RELATED"/>
    <property type="match status" value="1"/>
</dbReference>
<dbReference type="EMBL" id="JACCBE010000001">
    <property type="protein sequence ID" value="NYD57978.1"/>
    <property type="molecule type" value="Genomic_DNA"/>
</dbReference>
<evidence type="ECO:0000256" key="6">
    <source>
        <dbReference type="ARBA" id="ARBA00022801"/>
    </source>
</evidence>
<dbReference type="SUPFAM" id="SSF52949">
    <property type="entry name" value="Macro domain-like"/>
    <property type="match status" value="1"/>
</dbReference>
<keyword evidence="6 8" id="KW-0378">Hydrolase</keyword>
<dbReference type="AlphaFoldDB" id="A0A7Y9F1V6"/>
<evidence type="ECO:0000256" key="1">
    <source>
        <dbReference type="ARBA" id="ARBA00000135"/>
    </source>
</evidence>
<evidence type="ECO:0000256" key="7">
    <source>
        <dbReference type="ARBA" id="ARBA00049972"/>
    </source>
</evidence>
<dbReference type="InterPro" id="IPR023042">
    <property type="entry name" value="Peptidase_M17_leu_NH2_pept"/>
</dbReference>
<dbReference type="InterPro" id="IPR011356">
    <property type="entry name" value="Leucine_aapep/pepB"/>
</dbReference>
<sequence>MPQTPAAPLPHQLAPGLAPQVTPPDVALSDLGPDAVLGVDVVAVPVLPAEDDTSTGPVLGPGAAELSDQLGLDLLAVLELEEATGAAGEVTRVPVPLGGPDNAELRWVLLVGVGQQRPVDLRRAGAALARAVRNRDAVATSVPAVAGPEGLEAGLEAFVVGLVLGSFGFRWSGREPEQRPVARAVLAGVGDTEAHRAVLARALAVAGAGWQARLLATVPSNLKNPAWLAAQAVETATRAGLEVEVWDEERLAAEGCGGILGVGQASASPPRLIRLDYTPARVTRKTPTVVLVGKGITFDTGGLSIKPAEGMATMKRDMTGGAVVIATMAALRAVGCPVRVVGLVAAAENAVSGSAMRPGDVVRHYGGRTSEVTNTDAEGRLVMADALAYGVAQLDPAAIVDVATLTGAMKVALGLRTGGFFADDEALAAHIAAAGETSGETLWRMPLADVYEERIASEVADADNAGGGPGAITAALFLRHFTGDVPWAHLDVASVGDSPVDVDEWSAGPTGFGARALLAWLGSEDPLAGVGAQGDAS</sequence>
<feature type="binding site" evidence="8">
    <location>
        <position position="378"/>
    </location>
    <ligand>
        <name>Mn(2+)</name>
        <dbReference type="ChEBI" id="CHEBI:29035"/>
        <label>2</label>
    </ligand>
</feature>
<evidence type="ECO:0000256" key="9">
    <source>
        <dbReference type="SAM" id="MobiDB-lite"/>
    </source>
</evidence>
<comment type="cofactor">
    <cofactor evidence="8">
        <name>Mn(2+)</name>
        <dbReference type="ChEBI" id="CHEBI:29035"/>
    </cofactor>
    <text evidence="8">Binds 2 manganese ions per subunit.</text>
</comment>
<dbReference type="CDD" id="cd00433">
    <property type="entry name" value="Peptidase_M17"/>
    <property type="match status" value="1"/>
</dbReference>
<gene>
    <name evidence="8" type="primary">pepA</name>
    <name evidence="11" type="ORF">BKA08_002216</name>
</gene>
<comment type="subcellular location">
    <subcellularLocation>
        <location evidence="8">Cytoplasm</location>
    </subcellularLocation>
</comment>
<dbReference type="GO" id="GO:0070006">
    <property type="term" value="F:metalloaminopeptidase activity"/>
    <property type="evidence" value="ECO:0007669"/>
    <property type="project" value="InterPro"/>
</dbReference>
<dbReference type="SUPFAM" id="SSF53187">
    <property type="entry name" value="Zn-dependent exopeptidases"/>
    <property type="match status" value="1"/>
</dbReference>
<keyword evidence="8" id="KW-0479">Metal-binding</keyword>
<evidence type="ECO:0000256" key="3">
    <source>
        <dbReference type="ARBA" id="ARBA00009528"/>
    </source>
</evidence>
<protein>
    <recommendedName>
        <fullName evidence="8">Probable cytosol aminopeptidase</fullName>
        <ecNumber evidence="8">3.4.11.1</ecNumber>
    </recommendedName>
    <alternativeName>
        <fullName evidence="8">Leucine aminopeptidase</fullName>
        <shortName evidence="8">LAP</shortName>
        <ecNumber evidence="8">3.4.11.10</ecNumber>
    </alternativeName>
    <alternativeName>
        <fullName evidence="8">Leucyl aminopeptidase</fullName>
    </alternativeName>
</protein>
<organism evidence="11 12">
    <name type="scientific">Nocardioides marinisabuli</name>
    <dbReference type="NCBI Taxonomy" id="419476"/>
    <lineage>
        <taxon>Bacteria</taxon>
        <taxon>Bacillati</taxon>
        <taxon>Actinomycetota</taxon>
        <taxon>Actinomycetes</taxon>
        <taxon>Propionibacteriales</taxon>
        <taxon>Nocardioidaceae</taxon>
        <taxon>Nocardioides</taxon>
    </lineage>
</organism>
<name>A0A7Y9F1V6_9ACTN</name>
<keyword evidence="8" id="KW-0963">Cytoplasm</keyword>
<keyword evidence="12" id="KW-1185">Reference proteome</keyword>
<evidence type="ECO:0000259" key="10">
    <source>
        <dbReference type="PROSITE" id="PS00631"/>
    </source>
</evidence>
<dbReference type="Proteomes" id="UP000516957">
    <property type="component" value="Unassembled WGS sequence"/>
</dbReference>
<dbReference type="Gene3D" id="3.40.220.10">
    <property type="entry name" value="Leucine Aminopeptidase, subunit E, domain 1"/>
    <property type="match status" value="1"/>
</dbReference>
<feature type="binding site" evidence="8">
    <location>
        <position position="294"/>
    </location>
    <ligand>
        <name>Mn(2+)</name>
        <dbReference type="ChEBI" id="CHEBI:29035"/>
        <label>2</label>
    </ligand>
</feature>